<sequence>MKTKAEHSIIADAIHEWHTVYLPCIRNLSHNALKSYGEGMGIYIDFLESSKGVTSNTLCGECFRKDWIEEWIAWLKEVRKCSPQTCNHRLSILKNFLRFLAHKKIQFIKYDCDAAEIKRMQQPKKQVEVITKDTIKRIFASINTRTLIGKRDFALFNLLYSTGTRIDEILSLRLSALHLNETKGYILVLGKGNK</sequence>
<dbReference type="Pfam" id="PF00589">
    <property type="entry name" value="Phage_integrase"/>
    <property type="match status" value="1"/>
</dbReference>
<dbReference type="Gene3D" id="1.10.150.130">
    <property type="match status" value="1"/>
</dbReference>
<evidence type="ECO:0000313" key="8">
    <source>
        <dbReference type="EMBL" id="MTU31172.1"/>
    </source>
</evidence>
<evidence type="ECO:0000256" key="3">
    <source>
        <dbReference type="ARBA" id="ARBA00023125"/>
    </source>
</evidence>
<organism evidence="8 9">
    <name type="scientific">Parabacteroides merdae</name>
    <dbReference type="NCBI Taxonomy" id="46503"/>
    <lineage>
        <taxon>Bacteria</taxon>
        <taxon>Pseudomonadati</taxon>
        <taxon>Bacteroidota</taxon>
        <taxon>Bacteroidia</taxon>
        <taxon>Bacteroidales</taxon>
        <taxon>Tannerellaceae</taxon>
        <taxon>Parabacteroides</taxon>
    </lineage>
</organism>
<proteinExistence type="predicted"/>
<name>A0A7K1HKS7_9BACT</name>
<feature type="domain" description="Core-binding (CB)" evidence="7">
    <location>
        <begin position="5"/>
        <end position="101"/>
    </location>
</feature>
<evidence type="ECO:0000259" key="6">
    <source>
        <dbReference type="PROSITE" id="PS51898"/>
    </source>
</evidence>
<keyword evidence="3 5" id="KW-0238">DNA-binding</keyword>
<evidence type="ECO:0000256" key="5">
    <source>
        <dbReference type="PROSITE-ProRule" id="PRU01248"/>
    </source>
</evidence>
<evidence type="ECO:0000256" key="4">
    <source>
        <dbReference type="ARBA" id="ARBA00023172"/>
    </source>
</evidence>
<protein>
    <submittedName>
        <fullName evidence="8">Tyrosine-type recombinase/integrase</fullName>
    </submittedName>
</protein>
<dbReference type="InterPro" id="IPR002104">
    <property type="entry name" value="Integrase_catalytic"/>
</dbReference>
<dbReference type="InterPro" id="IPR011010">
    <property type="entry name" value="DNA_brk_join_enz"/>
</dbReference>
<dbReference type="GO" id="GO:0007059">
    <property type="term" value="P:chromosome segregation"/>
    <property type="evidence" value="ECO:0007669"/>
    <property type="project" value="UniProtKB-KW"/>
</dbReference>
<dbReference type="SUPFAM" id="SSF56349">
    <property type="entry name" value="DNA breaking-rejoining enzymes"/>
    <property type="match status" value="1"/>
</dbReference>
<dbReference type="GO" id="GO:0003677">
    <property type="term" value="F:DNA binding"/>
    <property type="evidence" value="ECO:0007669"/>
    <property type="project" value="UniProtKB-UniRule"/>
</dbReference>
<keyword evidence="4" id="KW-0233">DNA recombination</keyword>
<gene>
    <name evidence="8" type="ORF">GMD66_18655</name>
</gene>
<dbReference type="InterPro" id="IPR010998">
    <property type="entry name" value="Integrase_recombinase_N"/>
</dbReference>
<dbReference type="AlphaFoldDB" id="A0A7K1HKS7"/>
<dbReference type="GO" id="GO:0006310">
    <property type="term" value="P:DNA recombination"/>
    <property type="evidence" value="ECO:0007669"/>
    <property type="project" value="UniProtKB-KW"/>
</dbReference>
<keyword evidence="1" id="KW-0159">Chromosome partition</keyword>
<dbReference type="InterPro" id="IPR050090">
    <property type="entry name" value="Tyrosine_recombinase_XerCD"/>
</dbReference>
<keyword evidence="2" id="KW-0229">DNA integration</keyword>
<evidence type="ECO:0000313" key="9">
    <source>
        <dbReference type="Proteomes" id="UP000437446"/>
    </source>
</evidence>
<dbReference type="PROSITE" id="PS51898">
    <property type="entry name" value="TYR_RECOMBINASE"/>
    <property type="match status" value="1"/>
</dbReference>
<evidence type="ECO:0000259" key="7">
    <source>
        <dbReference type="PROSITE" id="PS51900"/>
    </source>
</evidence>
<dbReference type="Gene3D" id="1.10.443.10">
    <property type="entry name" value="Intergrase catalytic core"/>
    <property type="match status" value="1"/>
</dbReference>
<reference evidence="8 9" key="1">
    <citation type="journal article" date="2019" name="Nat. Med.">
        <title>A library of human gut bacterial isolates paired with longitudinal multiomics data enables mechanistic microbiome research.</title>
        <authorList>
            <person name="Poyet M."/>
            <person name="Groussin M."/>
            <person name="Gibbons S.M."/>
            <person name="Avila-Pacheco J."/>
            <person name="Jiang X."/>
            <person name="Kearney S.M."/>
            <person name="Perrotta A.R."/>
            <person name="Berdy B."/>
            <person name="Zhao S."/>
            <person name="Lieberman T.D."/>
            <person name="Swanson P.K."/>
            <person name="Smith M."/>
            <person name="Roesemann S."/>
            <person name="Alexander J.E."/>
            <person name="Rich S.A."/>
            <person name="Livny J."/>
            <person name="Vlamakis H."/>
            <person name="Clish C."/>
            <person name="Bullock K."/>
            <person name="Deik A."/>
            <person name="Scott J."/>
            <person name="Pierce K.A."/>
            <person name="Xavier R.J."/>
            <person name="Alm E.J."/>
        </authorList>
    </citation>
    <scope>NUCLEOTIDE SEQUENCE [LARGE SCALE GENOMIC DNA]</scope>
    <source>
        <strain evidence="8 9">BIOML-A25</strain>
    </source>
</reference>
<feature type="domain" description="Tyr recombinase" evidence="6">
    <location>
        <begin position="125"/>
        <end position="194"/>
    </location>
</feature>
<feature type="non-terminal residue" evidence="8">
    <location>
        <position position="194"/>
    </location>
</feature>
<dbReference type="PANTHER" id="PTHR30349">
    <property type="entry name" value="PHAGE INTEGRASE-RELATED"/>
    <property type="match status" value="1"/>
</dbReference>
<dbReference type="EMBL" id="WNCR01000030">
    <property type="protein sequence ID" value="MTU31172.1"/>
    <property type="molecule type" value="Genomic_DNA"/>
</dbReference>
<comment type="caution">
    <text evidence="8">The sequence shown here is derived from an EMBL/GenBank/DDBJ whole genome shotgun (WGS) entry which is preliminary data.</text>
</comment>
<dbReference type="RefSeq" id="WP_153188233.1">
    <property type="nucleotide sequence ID" value="NZ_RCYQ01000043.1"/>
</dbReference>
<dbReference type="PROSITE" id="PS51900">
    <property type="entry name" value="CB"/>
    <property type="match status" value="1"/>
</dbReference>
<accession>A0A7K1HKS7</accession>
<dbReference type="Proteomes" id="UP000437446">
    <property type="component" value="Unassembled WGS sequence"/>
</dbReference>
<evidence type="ECO:0000256" key="1">
    <source>
        <dbReference type="ARBA" id="ARBA00022829"/>
    </source>
</evidence>
<dbReference type="InterPro" id="IPR013762">
    <property type="entry name" value="Integrase-like_cat_sf"/>
</dbReference>
<dbReference type="PANTHER" id="PTHR30349:SF81">
    <property type="entry name" value="TYROSINE RECOMBINASE XERC"/>
    <property type="match status" value="1"/>
</dbReference>
<evidence type="ECO:0000256" key="2">
    <source>
        <dbReference type="ARBA" id="ARBA00022908"/>
    </source>
</evidence>
<dbReference type="InterPro" id="IPR044068">
    <property type="entry name" value="CB"/>
</dbReference>
<dbReference type="GO" id="GO:0015074">
    <property type="term" value="P:DNA integration"/>
    <property type="evidence" value="ECO:0007669"/>
    <property type="project" value="UniProtKB-KW"/>
</dbReference>